<dbReference type="KEGG" id="amin:AUMI_113250"/>
<dbReference type="RefSeq" id="WP_096382778.1">
    <property type="nucleotide sequence ID" value="NZ_AP017457.1"/>
</dbReference>
<accession>A0A173LYD0</accession>
<reference evidence="1 2" key="1">
    <citation type="journal article" date="2016" name="Genome Announc.">
        <title>Complete Genome Sequence of Aurantimicrobium minutum Type Strain KNCT, a Planktonic Ultramicrobacterium Isolated from River Water.</title>
        <authorList>
            <person name="Nakai R."/>
            <person name="Fujisawa T."/>
            <person name="Nakamura Y."/>
            <person name="Nishide H."/>
            <person name="Uchiyama I."/>
            <person name="Baba T."/>
            <person name="Toyoda A."/>
            <person name="Fujiyama A."/>
            <person name="Naganuma T."/>
            <person name="Niki H."/>
        </authorList>
    </citation>
    <scope>NUCLEOTIDE SEQUENCE [LARGE SCALE GENOMIC DNA]</scope>
    <source>
        <strain evidence="1 2">KNC</strain>
    </source>
</reference>
<dbReference type="PANTHER" id="PTHR37309:SF1">
    <property type="entry name" value="SLR0284 PROTEIN"/>
    <property type="match status" value="1"/>
</dbReference>
<dbReference type="InterPro" id="IPR007165">
    <property type="entry name" value="Phage_holin_4_2"/>
</dbReference>
<dbReference type="PANTHER" id="PTHR37309">
    <property type="entry name" value="SLR0284 PROTEIN"/>
    <property type="match status" value="1"/>
</dbReference>
<evidence type="ECO:0000313" key="1">
    <source>
        <dbReference type="EMBL" id="BAU99867.1"/>
    </source>
</evidence>
<protein>
    <submittedName>
        <fullName evidence="1">Uncharacterized protein</fullName>
    </submittedName>
</protein>
<name>A0A173LYD0_9MICO</name>
<dbReference type="EMBL" id="AP017457">
    <property type="protein sequence ID" value="BAU99867.1"/>
    <property type="molecule type" value="Genomic_DNA"/>
</dbReference>
<dbReference type="Pfam" id="PF04020">
    <property type="entry name" value="Phage_holin_4_2"/>
    <property type="match status" value="1"/>
</dbReference>
<organism evidence="1 2">
    <name type="scientific">Aurantimicrobium minutum</name>
    <dbReference type="NCBI Taxonomy" id="708131"/>
    <lineage>
        <taxon>Bacteria</taxon>
        <taxon>Bacillati</taxon>
        <taxon>Actinomycetota</taxon>
        <taxon>Actinomycetes</taxon>
        <taxon>Micrococcales</taxon>
        <taxon>Microbacteriaceae</taxon>
        <taxon>Aurantimicrobium</taxon>
    </lineage>
</organism>
<evidence type="ECO:0000313" key="2">
    <source>
        <dbReference type="Proteomes" id="UP000243847"/>
    </source>
</evidence>
<dbReference type="AlphaFoldDB" id="A0A173LYD0"/>
<dbReference type="GeneID" id="80452517"/>
<dbReference type="Proteomes" id="UP000243847">
    <property type="component" value="Chromosome sequence1"/>
</dbReference>
<proteinExistence type="predicted"/>
<sequence length="132" mass="14481">MKSFSLSVVINAIALWLTTVLLPENLWIIPRDQQAIGHILTLAFVAIVFGFVNGTVGRVLRFLAFPLFILTLGFMALVVNGLLLMFVAWLTQVFGFGYGLEVAGFWAGFWAALVLSIISWLLGLILRPAAKA</sequence>
<gene>
    <name evidence="1" type="ORF">AUMI_113250</name>
</gene>
<dbReference type="OrthoDB" id="9810847at2"/>